<evidence type="ECO:0000256" key="9">
    <source>
        <dbReference type="ARBA" id="ARBA00022840"/>
    </source>
</evidence>
<evidence type="ECO:0000256" key="13">
    <source>
        <dbReference type="SAM" id="Coils"/>
    </source>
</evidence>
<keyword evidence="9" id="KW-0067">ATP-binding</keyword>
<feature type="domain" description="Response regulatory" evidence="16">
    <location>
        <begin position="793"/>
        <end position="910"/>
    </location>
</feature>
<dbReference type="CDD" id="cd06225">
    <property type="entry name" value="HAMP"/>
    <property type="match status" value="1"/>
</dbReference>
<feature type="modified residue" description="4-aspartylphosphate" evidence="12">
    <location>
        <position position="843"/>
    </location>
</feature>
<dbReference type="InterPro" id="IPR036890">
    <property type="entry name" value="HATPase_C_sf"/>
</dbReference>
<dbReference type="SMART" id="SM00065">
    <property type="entry name" value="GAF"/>
    <property type="match status" value="1"/>
</dbReference>
<dbReference type="InterPro" id="IPR029016">
    <property type="entry name" value="GAF-like_dom_sf"/>
</dbReference>
<dbReference type="Pfam" id="PF13185">
    <property type="entry name" value="GAF_2"/>
    <property type="match status" value="1"/>
</dbReference>
<dbReference type="GO" id="GO:0004673">
    <property type="term" value="F:protein histidine kinase activity"/>
    <property type="evidence" value="ECO:0007669"/>
    <property type="project" value="UniProtKB-EC"/>
</dbReference>
<keyword evidence="11 14" id="KW-0472">Membrane</keyword>
<dbReference type="SUPFAM" id="SSF52172">
    <property type="entry name" value="CheY-like"/>
    <property type="match status" value="1"/>
</dbReference>
<evidence type="ECO:0000259" key="16">
    <source>
        <dbReference type="PROSITE" id="PS50110"/>
    </source>
</evidence>
<evidence type="ECO:0000313" key="18">
    <source>
        <dbReference type="EMBL" id="MDQ0255786.1"/>
    </source>
</evidence>
<name>A0ABT9ZX33_9BACI</name>
<feature type="domain" description="HAMP" evidence="17">
    <location>
        <begin position="212"/>
        <end position="266"/>
    </location>
</feature>
<dbReference type="SMART" id="SM00387">
    <property type="entry name" value="HATPase_c"/>
    <property type="match status" value="1"/>
</dbReference>
<dbReference type="Pfam" id="PF00072">
    <property type="entry name" value="Response_reg"/>
    <property type="match status" value="1"/>
</dbReference>
<keyword evidence="4" id="KW-1003">Cell membrane</keyword>
<keyword evidence="13" id="KW-0175">Coiled coil</keyword>
<dbReference type="PRINTS" id="PR00344">
    <property type="entry name" value="BCTRLSENSOR"/>
</dbReference>
<dbReference type="SUPFAM" id="SSF55781">
    <property type="entry name" value="GAF domain-like"/>
    <property type="match status" value="1"/>
</dbReference>
<feature type="domain" description="Histidine kinase" evidence="15">
    <location>
        <begin position="515"/>
        <end position="738"/>
    </location>
</feature>
<evidence type="ECO:0000256" key="1">
    <source>
        <dbReference type="ARBA" id="ARBA00000085"/>
    </source>
</evidence>
<reference evidence="18 19" key="1">
    <citation type="submission" date="2023-07" db="EMBL/GenBank/DDBJ databases">
        <title>Genomic Encyclopedia of Type Strains, Phase IV (KMG-IV): sequencing the most valuable type-strain genomes for metagenomic binning, comparative biology and taxonomic classification.</title>
        <authorList>
            <person name="Goeker M."/>
        </authorList>
    </citation>
    <scope>NUCLEOTIDE SEQUENCE [LARGE SCALE GENOMIC DNA]</scope>
    <source>
        <strain evidence="18 19">DSM 9768</strain>
    </source>
</reference>
<keyword evidence="6 18" id="KW-0808">Transferase</keyword>
<dbReference type="Gene3D" id="6.10.340.10">
    <property type="match status" value="1"/>
</dbReference>
<dbReference type="Pfam" id="PF02518">
    <property type="entry name" value="HATPase_c"/>
    <property type="match status" value="1"/>
</dbReference>
<evidence type="ECO:0000256" key="10">
    <source>
        <dbReference type="ARBA" id="ARBA00023012"/>
    </source>
</evidence>
<dbReference type="PANTHER" id="PTHR43047:SF72">
    <property type="entry name" value="OSMOSENSING HISTIDINE PROTEIN KINASE SLN1"/>
    <property type="match status" value="1"/>
</dbReference>
<dbReference type="InterPro" id="IPR003660">
    <property type="entry name" value="HAMP_dom"/>
</dbReference>
<comment type="subcellular location">
    <subcellularLocation>
        <location evidence="2">Cell membrane</location>
        <topology evidence="2">Multi-pass membrane protein</topology>
    </subcellularLocation>
</comment>
<evidence type="ECO:0000259" key="15">
    <source>
        <dbReference type="PROSITE" id="PS50109"/>
    </source>
</evidence>
<dbReference type="InterPro" id="IPR003018">
    <property type="entry name" value="GAF"/>
</dbReference>
<evidence type="ECO:0000256" key="12">
    <source>
        <dbReference type="PROSITE-ProRule" id="PRU00169"/>
    </source>
</evidence>
<keyword evidence="5 12" id="KW-0597">Phosphoprotein</keyword>
<dbReference type="EMBL" id="JAUSUG010000012">
    <property type="protein sequence ID" value="MDQ0255786.1"/>
    <property type="molecule type" value="Genomic_DNA"/>
</dbReference>
<dbReference type="RefSeq" id="WP_307326935.1">
    <property type="nucleotide sequence ID" value="NZ_JAUSUG010000012.1"/>
</dbReference>
<accession>A0ABT9ZX33</accession>
<keyword evidence="19" id="KW-1185">Reference proteome</keyword>
<dbReference type="InterPro" id="IPR001789">
    <property type="entry name" value="Sig_transdc_resp-reg_receiver"/>
</dbReference>
<dbReference type="Gene3D" id="3.40.50.2300">
    <property type="match status" value="1"/>
</dbReference>
<dbReference type="SMART" id="SM00388">
    <property type="entry name" value="HisKA"/>
    <property type="match status" value="1"/>
</dbReference>
<evidence type="ECO:0000256" key="6">
    <source>
        <dbReference type="ARBA" id="ARBA00022679"/>
    </source>
</evidence>
<proteinExistence type="predicted"/>
<evidence type="ECO:0000313" key="19">
    <source>
        <dbReference type="Proteomes" id="UP001230005"/>
    </source>
</evidence>
<gene>
    <name evidence="18" type="ORF">J2S74_003168</name>
</gene>
<dbReference type="SUPFAM" id="SSF55874">
    <property type="entry name" value="ATPase domain of HSP90 chaperone/DNA topoisomerase II/histidine kinase"/>
    <property type="match status" value="1"/>
</dbReference>
<dbReference type="CDD" id="cd00082">
    <property type="entry name" value="HisKA"/>
    <property type="match status" value="1"/>
</dbReference>
<dbReference type="Pfam" id="PF00672">
    <property type="entry name" value="HAMP"/>
    <property type="match status" value="1"/>
</dbReference>
<keyword evidence="10" id="KW-0902">Two-component regulatory system</keyword>
<dbReference type="SUPFAM" id="SSF47384">
    <property type="entry name" value="Homodimeric domain of signal transducing histidine kinase"/>
    <property type="match status" value="1"/>
</dbReference>
<sequence length="916" mass="103495">MKIKTKLYLGFIAIICLLMFFGTSVLYIFNQQRDNISEVVTENYERVRLANEIKYITEATATNIREVLLAAPGEVSEDQIQLIRDYRREATVAIDALQYTAKEDTLILVSSIRLLNSEYDSRIEFILDQSHGLTFSGLNEFSPQEREVVELNNEIRQALITEIDAFTLAEEESMDLALLESEQTYQNAISIFTTLAVISILFVIGISLSVTRSINRSINKVRSVMTTIGDHTTGKLPRIDVRRKDEIGDIAKAYNHMAASLEQITEKEKQLNDSLISDNWIKTEYAKIADSLQGVQELKRFEELFLENIAPTVKAVFGVFYLKEEGNILRKQASYATEDEVIGEETIKLGQGLVGQCAANNKVMHLENLPSDYIATTSGLGKAQPTSLILLPIEFDRGVIGVLELAKFEPFTPLQVELLEQISQSIGVSINQILNHIKISDLLAESQMTTEELQSQSEELQQQQEELKSINEKLHEQYKKSDEKTKELEQIKLDLEEKNRNIELSSKYKSEFLANMSHELRTPLNSILILSQLLHENEKGNLTKDQVEHAETIYTSGKDLLELINDILDLSKIESGKIDVYAEEVEIKDVKAFVKRQFSPIAKQKGLDFNISIHPGTPRSVLTDDQRLKQILKNLLSNAFKFTTVGSVEFFVKREEMGSDSNLVFSVKDTGIGISNEKQLAIFEAFYQGDGTTTRKYGGTGLGLSISRELAQLLGGSIEVQSKEGEGSTFTLYLPNSCENTDDLFIDFGKAAVTNESEITNEESLSREEPEQEKAQQVDFEKIKSNKPLENKRVLIVDDDMRNVFALTTVLENHQMKVLFAENGKEAIEMLEEYQDIDIVLMDIMMPIMDGYEAMKEIRKKECFKELPIIALTAKAMKHDKAKCIEAGASDYISKPVDKEQLLSLMKVWVYQLEGV</sequence>
<dbReference type="CDD" id="cd16922">
    <property type="entry name" value="HATPase_EvgS-ArcB-TorS-like"/>
    <property type="match status" value="1"/>
</dbReference>
<evidence type="ECO:0000259" key="17">
    <source>
        <dbReference type="PROSITE" id="PS50885"/>
    </source>
</evidence>
<dbReference type="Pfam" id="PF00512">
    <property type="entry name" value="HisKA"/>
    <property type="match status" value="1"/>
</dbReference>
<dbReference type="SMART" id="SM00448">
    <property type="entry name" value="REC"/>
    <property type="match status" value="1"/>
</dbReference>
<dbReference type="EC" id="2.7.13.3" evidence="3"/>
<dbReference type="PROSITE" id="PS50885">
    <property type="entry name" value="HAMP"/>
    <property type="match status" value="1"/>
</dbReference>
<dbReference type="SMART" id="SM00304">
    <property type="entry name" value="HAMP"/>
    <property type="match status" value="1"/>
</dbReference>
<dbReference type="Gene3D" id="3.30.565.10">
    <property type="entry name" value="Histidine kinase-like ATPase, C-terminal domain"/>
    <property type="match status" value="1"/>
</dbReference>
<dbReference type="InterPro" id="IPR003594">
    <property type="entry name" value="HATPase_dom"/>
</dbReference>
<evidence type="ECO:0000256" key="4">
    <source>
        <dbReference type="ARBA" id="ARBA00022475"/>
    </source>
</evidence>
<dbReference type="Proteomes" id="UP001230005">
    <property type="component" value="Unassembled WGS sequence"/>
</dbReference>
<keyword evidence="14" id="KW-0812">Transmembrane</keyword>
<evidence type="ECO:0000256" key="14">
    <source>
        <dbReference type="SAM" id="Phobius"/>
    </source>
</evidence>
<evidence type="ECO:0000256" key="11">
    <source>
        <dbReference type="ARBA" id="ARBA00023136"/>
    </source>
</evidence>
<dbReference type="PROSITE" id="PS50110">
    <property type="entry name" value="RESPONSE_REGULATORY"/>
    <property type="match status" value="1"/>
</dbReference>
<organism evidence="18 19">
    <name type="scientific">Evansella vedderi</name>
    <dbReference type="NCBI Taxonomy" id="38282"/>
    <lineage>
        <taxon>Bacteria</taxon>
        <taxon>Bacillati</taxon>
        <taxon>Bacillota</taxon>
        <taxon>Bacilli</taxon>
        <taxon>Bacillales</taxon>
        <taxon>Bacillaceae</taxon>
        <taxon>Evansella</taxon>
    </lineage>
</organism>
<comment type="catalytic activity">
    <reaction evidence="1">
        <text>ATP + protein L-histidine = ADP + protein N-phospho-L-histidine.</text>
        <dbReference type="EC" id="2.7.13.3"/>
    </reaction>
</comment>
<dbReference type="InterPro" id="IPR004358">
    <property type="entry name" value="Sig_transdc_His_kin-like_C"/>
</dbReference>
<evidence type="ECO:0000256" key="7">
    <source>
        <dbReference type="ARBA" id="ARBA00022741"/>
    </source>
</evidence>
<dbReference type="InterPro" id="IPR005467">
    <property type="entry name" value="His_kinase_dom"/>
</dbReference>
<feature type="coiled-coil region" evidence="13">
    <location>
        <begin position="443"/>
        <end position="505"/>
    </location>
</feature>
<keyword evidence="14" id="KW-1133">Transmembrane helix</keyword>
<dbReference type="InterPro" id="IPR036097">
    <property type="entry name" value="HisK_dim/P_sf"/>
</dbReference>
<dbReference type="PANTHER" id="PTHR43047">
    <property type="entry name" value="TWO-COMPONENT HISTIDINE PROTEIN KINASE"/>
    <property type="match status" value="1"/>
</dbReference>
<dbReference type="InterPro" id="IPR003661">
    <property type="entry name" value="HisK_dim/P_dom"/>
</dbReference>
<evidence type="ECO:0000256" key="3">
    <source>
        <dbReference type="ARBA" id="ARBA00012438"/>
    </source>
</evidence>
<keyword evidence="8 18" id="KW-0418">Kinase</keyword>
<protein>
    <recommendedName>
        <fullName evidence="3">histidine kinase</fullName>
        <ecNumber evidence="3">2.7.13.3</ecNumber>
    </recommendedName>
</protein>
<dbReference type="PROSITE" id="PS50109">
    <property type="entry name" value="HIS_KIN"/>
    <property type="match status" value="1"/>
</dbReference>
<feature type="transmembrane region" description="Helical" evidence="14">
    <location>
        <begin position="7"/>
        <end position="29"/>
    </location>
</feature>
<comment type="caution">
    <text evidence="18">The sequence shown here is derived from an EMBL/GenBank/DDBJ whole genome shotgun (WGS) entry which is preliminary data.</text>
</comment>
<dbReference type="InterPro" id="IPR011006">
    <property type="entry name" value="CheY-like_superfamily"/>
</dbReference>
<dbReference type="Gene3D" id="3.30.450.40">
    <property type="match status" value="1"/>
</dbReference>
<evidence type="ECO:0000256" key="5">
    <source>
        <dbReference type="ARBA" id="ARBA00022553"/>
    </source>
</evidence>
<dbReference type="CDD" id="cd17546">
    <property type="entry name" value="REC_hyHK_CKI1_RcsC-like"/>
    <property type="match status" value="1"/>
</dbReference>
<evidence type="ECO:0000256" key="8">
    <source>
        <dbReference type="ARBA" id="ARBA00022777"/>
    </source>
</evidence>
<keyword evidence="7" id="KW-0547">Nucleotide-binding</keyword>
<dbReference type="Gene3D" id="1.10.287.130">
    <property type="match status" value="1"/>
</dbReference>
<evidence type="ECO:0000256" key="2">
    <source>
        <dbReference type="ARBA" id="ARBA00004651"/>
    </source>
</evidence>